<name>A0ACB5T4X0_AMBMO</name>
<gene>
    <name evidence="1" type="ORF">Amon02_000507800</name>
</gene>
<protein>
    <submittedName>
        <fullName evidence="1">Unnamed protein product</fullName>
    </submittedName>
</protein>
<sequence length="198" mass="23540">MSSQDTRFEKFRHALRYVINDILSKITPEKMAEMYPGVDKRALENIRAQIVQQYRNKCFSEFEKIYKDRDLENKLNELDEIIREAKERYEKNPDDKLYINNLKPDDIVLSKMLALQKEAVVSLHEKLMIIKRENNIMVHQINSLYNESIQNLKAADKDFALLTDVTEDELEDEKYEDLINFVTDECFKKTQRGDHNDT</sequence>
<reference evidence="1" key="1">
    <citation type="submission" date="2023-04" db="EMBL/GenBank/DDBJ databases">
        <title>Ambrosiozyma monospora NBRC 10751.</title>
        <authorList>
            <person name="Ichikawa N."/>
            <person name="Sato H."/>
            <person name="Tonouchi N."/>
        </authorList>
    </citation>
    <scope>NUCLEOTIDE SEQUENCE</scope>
    <source>
        <strain evidence="1">NBRC 10751</strain>
    </source>
</reference>
<keyword evidence="2" id="KW-1185">Reference proteome</keyword>
<dbReference type="Proteomes" id="UP001165064">
    <property type="component" value="Unassembled WGS sequence"/>
</dbReference>
<dbReference type="EMBL" id="BSXS01003640">
    <property type="protein sequence ID" value="GME81667.1"/>
    <property type="molecule type" value="Genomic_DNA"/>
</dbReference>
<evidence type="ECO:0000313" key="1">
    <source>
        <dbReference type="EMBL" id="GME81667.1"/>
    </source>
</evidence>
<accession>A0ACB5T4X0</accession>
<proteinExistence type="predicted"/>
<evidence type="ECO:0000313" key="2">
    <source>
        <dbReference type="Proteomes" id="UP001165064"/>
    </source>
</evidence>
<comment type="caution">
    <text evidence="1">The sequence shown here is derived from an EMBL/GenBank/DDBJ whole genome shotgun (WGS) entry which is preliminary data.</text>
</comment>
<organism evidence="1 2">
    <name type="scientific">Ambrosiozyma monospora</name>
    <name type="common">Yeast</name>
    <name type="synonym">Endomycopsis monosporus</name>
    <dbReference type="NCBI Taxonomy" id="43982"/>
    <lineage>
        <taxon>Eukaryota</taxon>
        <taxon>Fungi</taxon>
        <taxon>Dikarya</taxon>
        <taxon>Ascomycota</taxon>
        <taxon>Saccharomycotina</taxon>
        <taxon>Pichiomycetes</taxon>
        <taxon>Pichiales</taxon>
        <taxon>Pichiaceae</taxon>
        <taxon>Ambrosiozyma</taxon>
    </lineage>
</organism>